<dbReference type="HOGENOM" id="CLU_2899384_0_0_11"/>
<accession>D5P6J8</accession>
<name>D5P6J8_9MYCO</name>
<protein>
    <submittedName>
        <fullName evidence="1">Uncharacterized protein</fullName>
    </submittedName>
</protein>
<dbReference type="EMBL" id="ADNV01000155">
    <property type="protein sequence ID" value="EFG78301.1"/>
    <property type="molecule type" value="Genomic_DNA"/>
</dbReference>
<sequence>MRFLHRTKRIKQVINFFSIPFVAATPRLRNRARRGTPRRSPPRPIPRHYYQYAVDELDDCTR</sequence>
<evidence type="ECO:0000313" key="1">
    <source>
        <dbReference type="EMBL" id="EFG78301.1"/>
    </source>
</evidence>
<evidence type="ECO:0000313" key="2">
    <source>
        <dbReference type="Proteomes" id="UP000003653"/>
    </source>
</evidence>
<gene>
    <name evidence="1" type="ORF">HMPREF0591_1792</name>
</gene>
<keyword evidence="2" id="KW-1185">Reference proteome</keyword>
<reference evidence="1 2" key="1">
    <citation type="submission" date="2010-04" db="EMBL/GenBank/DDBJ databases">
        <authorList>
            <person name="Muzny D."/>
            <person name="Qin X."/>
            <person name="Deng J."/>
            <person name="Jiang H."/>
            <person name="Liu Y."/>
            <person name="Qu J."/>
            <person name="Song X.-Z."/>
            <person name="Zhang L."/>
            <person name="Thornton R."/>
            <person name="Coyle M."/>
            <person name="Francisco L."/>
            <person name="Jackson L."/>
            <person name="Javaid M."/>
            <person name="Korchina V."/>
            <person name="Kovar C."/>
            <person name="Mata R."/>
            <person name="Mathew T."/>
            <person name="Ngo R."/>
            <person name="Nguyen L."/>
            <person name="Nguyen N."/>
            <person name="Okwuonu G."/>
            <person name="Ongeri F."/>
            <person name="Pham C."/>
            <person name="Simmons D."/>
            <person name="Wilczek-Boney K."/>
            <person name="Hale W."/>
            <person name="Jakkamsetti A."/>
            <person name="Pham P."/>
            <person name="Ruth R."/>
            <person name="San Lucas F."/>
            <person name="Warren J."/>
            <person name="Zhang J."/>
            <person name="Zhao Z."/>
            <person name="Zhou C."/>
            <person name="Zhu D."/>
            <person name="Lee S."/>
            <person name="Bess C."/>
            <person name="Blankenburg K."/>
            <person name="Forbes L."/>
            <person name="Fu Q."/>
            <person name="Gubbala S."/>
            <person name="Hirani K."/>
            <person name="Jayaseelan J.C."/>
            <person name="Lara F."/>
            <person name="Munidasa M."/>
            <person name="Palculict T."/>
            <person name="Patil S."/>
            <person name="Pu L.-L."/>
            <person name="Saada N."/>
            <person name="Tang L."/>
            <person name="Weissenberger G."/>
            <person name="Zhu Y."/>
            <person name="Hemphill L."/>
            <person name="Shang Y."/>
            <person name="Youmans B."/>
            <person name="Ayvaz T."/>
            <person name="Ross M."/>
            <person name="Santibanez J."/>
            <person name="Aqrawi P."/>
            <person name="Gross S."/>
            <person name="Joshi V."/>
            <person name="Fowler G."/>
            <person name="Nazareth L."/>
            <person name="Reid J."/>
            <person name="Worley K."/>
            <person name="Petrosino J."/>
            <person name="Highlander S."/>
            <person name="Gibbs R."/>
        </authorList>
    </citation>
    <scope>NUCLEOTIDE SEQUENCE [LARGE SCALE GENOMIC DNA]</scope>
    <source>
        <strain evidence="1 2">ATCC BAA-614</strain>
    </source>
</reference>
<dbReference type="Proteomes" id="UP000003653">
    <property type="component" value="Unassembled WGS sequence"/>
</dbReference>
<comment type="caution">
    <text evidence="1">The sequence shown here is derived from an EMBL/GenBank/DDBJ whole genome shotgun (WGS) entry which is preliminary data.</text>
</comment>
<dbReference type="AlphaFoldDB" id="D5P6J8"/>
<organism evidence="1 2">
    <name type="scientific">Mycobacterium parascrofulaceum ATCC BAA-614</name>
    <dbReference type="NCBI Taxonomy" id="525368"/>
    <lineage>
        <taxon>Bacteria</taxon>
        <taxon>Bacillati</taxon>
        <taxon>Actinomycetota</taxon>
        <taxon>Actinomycetes</taxon>
        <taxon>Mycobacteriales</taxon>
        <taxon>Mycobacteriaceae</taxon>
        <taxon>Mycobacterium</taxon>
        <taxon>Mycobacterium simiae complex</taxon>
    </lineage>
</organism>
<proteinExistence type="predicted"/>